<dbReference type="InterPro" id="IPR002659">
    <property type="entry name" value="Glyco_trans_31"/>
</dbReference>
<dbReference type="EMBL" id="AP028909">
    <property type="protein sequence ID" value="BES88841.1"/>
    <property type="molecule type" value="Genomic_DNA"/>
</dbReference>
<organism evidence="11 12">
    <name type="scientific">Nesidiocoris tenuis</name>
    <dbReference type="NCBI Taxonomy" id="355587"/>
    <lineage>
        <taxon>Eukaryota</taxon>
        <taxon>Metazoa</taxon>
        <taxon>Ecdysozoa</taxon>
        <taxon>Arthropoda</taxon>
        <taxon>Hexapoda</taxon>
        <taxon>Insecta</taxon>
        <taxon>Pterygota</taxon>
        <taxon>Neoptera</taxon>
        <taxon>Paraneoptera</taxon>
        <taxon>Hemiptera</taxon>
        <taxon>Heteroptera</taxon>
        <taxon>Panheteroptera</taxon>
        <taxon>Cimicomorpha</taxon>
        <taxon>Miridae</taxon>
        <taxon>Dicyphina</taxon>
        <taxon>Nesidiocoris</taxon>
    </lineage>
</organism>
<evidence type="ECO:0000256" key="10">
    <source>
        <dbReference type="RuleBase" id="RU363063"/>
    </source>
</evidence>
<dbReference type="Gene3D" id="3.90.550.50">
    <property type="match status" value="1"/>
</dbReference>
<feature type="transmembrane region" description="Helical" evidence="10">
    <location>
        <begin position="5"/>
        <end position="23"/>
    </location>
</feature>
<name>A0ABN7A951_9HEMI</name>
<keyword evidence="6 10" id="KW-0735">Signal-anchor</keyword>
<comment type="similarity">
    <text evidence="2 10">Belongs to the glycosyltransferase 31 family.</text>
</comment>
<protein>
    <recommendedName>
        <fullName evidence="10">Hexosyltransferase</fullName>
        <ecNumber evidence="10">2.4.1.-</ecNumber>
    </recommendedName>
</protein>
<evidence type="ECO:0000256" key="9">
    <source>
        <dbReference type="ARBA" id="ARBA00023136"/>
    </source>
</evidence>
<evidence type="ECO:0000256" key="4">
    <source>
        <dbReference type="ARBA" id="ARBA00022679"/>
    </source>
</evidence>
<keyword evidence="5 10" id="KW-0812">Transmembrane</keyword>
<evidence type="ECO:0000256" key="7">
    <source>
        <dbReference type="ARBA" id="ARBA00022989"/>
    </source>
</evidence>
<keyword evidence="9 10" id="KW-0472">Membrane</keyword>
<evidence type="ECO:0000256" key="1">
    <source>
        <dbReference type="ARBA" id="ARBA00004323"/>
    </source>
</evidence>
<evidence type="ECO:0000256" key="6">
    <source>
        <dbReference type="ARBA" id="ARBA00022968"/>
    </source>
</evidence>
<dbReference type="PANTHER" id="PTHR11214">
    <property type="entry name" value="BETA-1,3-N-ACETYLGLUCOSAMINYLTRANSFERASE"/>
    <property type="match status" value="1"/>
</dbReference>
<evidence type="ECO:0000313" key="11">
    <source>
        <dbReference type="EMBL" id="BES88841.1"/>
    </source>
</evidence>
<dbReference type="Proteomes" id="UP001307889">
    <property type="component" value="Chromosome 1"/>
</dbReference>
<keyword evidence="4" id="KW-0808">Transferase</keyword>
<proteinExistence type="inferred from homology"/>
<sequence>MDAKFYFKAILLFIPCSLVFYWTTLYDDPTKYSPTAEPEAIQPGAAHFWALHDFSYILTPRNKCQIVNGSKDSEPPPQIKFLQLVTSYSGEVMARSALRRAYPIDELLRLGIWRVFLLAKPKRGVVDASQSSLVDENRRFGDLLQGDFDESYRNLTYKHAMGLKWASTSCPSAQYVMKMDDDIAVDLYRVTETIAGYGSNTTFDLMGYVFDKLRPIRLKANKWYVTTHEYNREVYPQFVSGWFYVTKPEVAKLLVENALSLPYFWIDDVFLTGIAAELINARFLDVGRLFSTYPEVLDCCVSKNVVCEYLVAPSSGDFDLQIRFQRHSHNCKYSGSCSSLAPDLNISQICVAKKVLPKLHLGFPSFAQIRLR</sequence>
<keyword evidence="3 10" id="KW-0328">Glycosyltransferase</keyword>
<evidence type="ECO:0000256" key="5">
    <source>
        <dbReference type="ARBA" id="ARBA00022692"/>
    </source>
</evidence>
<dbReference type="PANTHER" id="PTHR11214:SF235">
    <property type="entry name" value="HEXOSYLTRANSFERASE"/>
    <property type="match status" value="1"/>
</dbReference>
<evidence type="ECO:0000256" key="2">
    <source>
        <dbReference type="ARBA" id="ARBA00008661"/>
    </source>
</evidence>
<keyword evidence="8 10" id="KW-0333">Golgi apparatus</keyword>
<comment type="subcellular location">
    <subcellularLocation>
        <location evidence="1 10">Golgi apparatus membrane</location>
        <topology evidence="1 10">Single-pass type II membrane protein</topology>
    </subcellularLocation>
</comment>
<evidence type="ECO:0000256" key="8">
    <source>
        <dbReference type="ARBA" id="ARBA00023034"/>
    </source>
</evidence>
<dbReference type="GO" id="GO:0016757">
    <property type="term" value="F:glycosyltransferase activity"/>
    <property type="evidence" value="ECO:0007669"/>
    <property type="project" value="UniProtKB-KW"/>
</dbReference>
<dbReference type="EC" id="2.4.1.-" evidence="10"/>
<keyword evidence="7 10" id="KW-1133">Transmembrane helix</keyword>
<evidence type="ECO:0000256" key="3">
    <source>
        <dbReference type="ARBA" id="ARBA00022676"/>
    </source>
</evidence>
<dbReference type="Pfam" id="PF01762">
    <property type="entry name" value="Galactosyl_T"/>
    <property type="match status" value="1"/>
</dbReference>
<accession>A0ABN7A951</accession>
<reference evidence="11 12" key="1">
    <citation type="submission" date="2023-09" db="EMBL/GenBank/DDBJ databases">
        <title>Nesidiocoris tenuis whole genome shotgun sequence.</title>
        <authorList>
            <person name="Shibata T."/>
            <person name="Shimoda M."/>
            <person name="Kobayashi T."/>
            <person name="Uehara T."/>
        </authorList>
    </citation>
    <scope>NUCLEOTIDE SEQUENCE [LARGE SCALE GENOMIC DNA]</scope>
    <source>
        <strain evidence="11 12">Japan</strain>
    </source>
</reference>
<evidence type="ECO:0000313" key="12">
    <source>
        <dbReference type="Proteomes" id="UP001307889"/>
    </source>
</evidence>
<keyword evidence="12" id="KW-1185">Reference proteome</keyword>
<gene>
    <name evidence="11" type="ORF">NTJ_01647</name>
</gene>